<sequence length="422" mass="47678">MLQAFWSLAEYCWRRLEVCCARTTRSDHAPTQEAIIAFERQSMASITPIQRTLSLRAHQGSLSSAQDSDYSQQSDTRSIPETASQSSRNLSPLSEEHNEMGSDSMSNKEQSGQVQQGTPLLYRGESQRSHERPSNLMVGATNQVSESSEKYIVVFKQAKMHEMSDFAQQEEPESETRSRSVSFPDHYLLPYIEWCKRSKYITCSCSVMFFGLAIFCFFATNYMINYPATLSRKIVFVFAASICIVCGVTCLELRFRILKQCREGPEDNIQFEIARRDTFDSVTSSFSGYFETQETPFCNGTSKERSQAEMPEFPSRAHSLDEASPSKISTFRHNGLGSFPRRSISGNMSPDSPLLPLRKPIEISKSSLTQNGMDFTRIQNGRTVPGSDNYLPNYSTFENESDAPETQPLLSQSIFENESDAH</sequence>
<feature type="region of interest" description="Disordered" evidence="1">
    <location>
        <begin position="396"/>
        <end position="422"/>
    </location>
</feature>
<name>A0A8T0ETH2_ARGBR</name>
<keyword evidence="2" id="KW-0812">Transmembrane</keyword>
<reference evidence="3" key="1">
    <citation type="journal article" date="2020" name="bioRxiv">
        <title>Chromosome-level reference genome of the European wasp spider Argiope bruennichi: a resource for studies on range expansion and evolutionary adaptation.</title>
        <authorList>
            <person name="Sheffer M.M."/>
            <person name="Hoppe A."/>
            <person name="Krehenwinkel H."/>
            <person name="Uhl G."/>
            <person name="Kuss A.W."/>
            <person name="Jensen L."/>
            <person name="Jensen C."/>
            <person name="Gillespie R.G."/>
            <person name="Hoff K.J."/>
            <person name="Prost S."/>
        </authorList>
    </citation>
    <scope>NUCLEOTIDE SEQUENCE</scope>
</reference>
<keyword evidence="4" id="KW-1185">Reference proteome</keyword>
<evidence type="ECO:0000313" key="4">
    <source>
        <dbReference type="Proteomes" id="UP000807504"/>
    </source>
</evidence>
<accession>A0A8T0ETH2</accession>
<feature type="transmembrane region" description="Helical" evidence="2">
    <location>
        <begin position="200"/>
        <end position="222"/>
    </location>
</feature>
<keyword evidence="2" id="KW-0472">Membrane</keyword>
<feature type="transmembrane region" description="Helical" evidence="2">
    <location>
        <begin position="234"/>
        <end position="253"/>
    </location>
</feature>
<reference evidence="3" key="2">
    <citation type="submission" date="2020-06" db="EMBL/GenBank/DDBJ databases">
        <authorList>
            <person name="Sheffer M."/>
        </authorList>
    </citation>
    <scope>NUCLEOTIDE SEQUENCE</scope>
</reference>
<comment type="caution">
    <text evidence="3">The sequence shown here is derived from an EMBL/GenBank/DDBJ whole genome shotgun (WGS) entry which is preliminary data.</text>
</comment>
<feature type="compositionally biased region" description="Low complexity" evidence="1">
    <location>
        <begin position="61"/>
        <end position="77"/>
    </location>
</feature>
<proteinExistence type="predicted"/>
<gene>
    <name evidence="3" type="ORF">HNY73_015399</name>
</gene>
<feature type="compositionally biased region" description="Polar residues" evidence="1">
    <location>
        <begin position="79"/>
        <end position="92"/>
    </location>
</feature>
<feature type="region of interest" description="Disordered" evidence="1">
    <location>
        <begin position="60"/>
        <end position="116"/>
    </location>
</feature>
<organism evidence="3 4">
    <name type="scientific">Argiope bruennichi</name>
    <name type="common">Wasp spider</name>
    <name type="synonym">Aranea bruennichi</name>
    <dbReference type="NCBI Taxonomy" id="94029"/>
    <lineage>
        <taxon>Eukaryota</taxon>
        <taxon>Metazoa</taxon>
        <taxon>Ecdysozoa</taxon>
        <taxon>Arthropoda</taxon>
        <taxon>Chelicerata</taxon>
        <taxon>Arachnida</taxon>
        <taxon>Araneae</taxon>
        <taxon>Araneomorphae</taxon>
        <taxon>Entelegynae</taxon>
        <taxon>Araneoidea</taxon>
        <taxon>Araneidae</taxon>
        <taxon>Argiope</taxon>
    </lineage>
</organism>
<protein>
    <submittedName>
        <fullName evidence="3">Uncharacterized protein</fullName>
    </submittedName>
</protein>
<evidence type="ECO:0000256" key="1">
    <source>
        <dbReference type="SAM" id="MobiDB-lite"/>
    </source>
</evidence>
<dbReference type="Proteomes" id="UP000807504">
    <property type="component" value="Unassembled WGS sequence"/>
</dbReference>
<evidence type="ECO:0000313" key="3">
    <source>
        <dbReference type="EMBL" id="KAF8778701.1"/>
    </source>
</evidence>
<evidence type="ECO:0000256" key="2">
    <source>
        <dbReference type="SAM" id="Phobius"/>
    </source>
</evidence>
<dbReference type="AlphaFoldDB" id="A0A8T0ETH2"/>
<dbReference type="EMBL" id="JABXBU010002072">
    <property type="protein sequence ID" value="KAF8778701.1"/>
    <property type="molecule type" value="Genomic_DNA"/>
</dbReference>
<keyword evidence="2" id="KW-1133">Transmembrane helix</keyword>
<feature type="compositionally biased region" description="Polar residues" evidence="1">
    <location>
        <begin position="101"/>
        <end position="116"/>
    </location>
</feature>